<keyword evidence="3" id="KW-1185">Reference proteome</keyword>
<sequence length="162" mass="17467">MPLSLFSCLFLGYGAFLTTGDVQPHGENSRNPAGVCLTRSVHSSGFDSPLATLIVAPAPPRLSATPCSASEHYLPRQTEARDADKARCYHAKSGTTEISLESKASASAQGFVQKPPQKSRLPLAGLRVRKTPSIRIWPSNDLEVGATEVRGKWGDHAAQWLR</sequence>
<proteinExistence type="predicted"/>
<comment type="caution">
    <text evidence="2">The sequence shown here is derived from an EMBL/GenBank/DDBJ whole genome shotgun (WGS) entry which is preliminary data.</text>
</comment>
<gene>
    <name evidence="2" type="ORF">B0J12DRAFT_75841</name>
</gene>
<feature type="chain" id="PRO_5046617173" description="Secreted protein" evidence="1">
    <location>
        <begin position="21"/>
        <end position="162"/>
    </location>
</feature>
<feature type="signal peptide" evidence="1">
    <location>
        <begin position="1"/>
        <end position="20"/>
    </location>
</feature>
<keyword evidence="1" id="KW-0732">Signal</keyword>
<evidence type="ECO:0000256" key="1">
    <source>
        <dbReference type="SAM" id="SignalP"/>
    </source>
</evidence>
<organism evidence="2 3">
    <name type="scientific">Macrophomina phaseolina</name>
    <dbReference type="NCBI Taxonomy" id="35725"/>
    <lineage>
        <taxon>Eukaryota</taxon>
        <taxon>Fungi</taxon>
        <taxon>Dikarya</taxon>
        <taxon>Ascomycota</taxon>
        <taxon>Pezizomycotina</taxon>
        <taxon>Dothideomycetes</taxon>
        <taxon>Dothideomycetes incertae sedis</taxon>
        <taxon>Botryosphaeriales</taxon>
        <taxon>Botryosphaeriaceae</taxon>
        <taxon>Macrophomina</taxon>
    </lineage>
</organism>
<accession>A0ABQ8GBC9</accession>
<reference evidence="2 3" key="1">
    <citation type="journal article" date="2021" name="Nat. Commun.">
        <title>Genetic determinants of endophytism in the Arabidopsis root mycobiome.</title>
        <authorList>
            <person name="Mesny F."/>
            <person name="Miyauchi S."/>
            <person name="Thiergart T."/>
            <person name="Pickel B."/>
            <person name="Atanasova L."/>
            <person name="Karlsson M."/>
            <person name="Huettel B."/>
            <person name="Barry K.W."/>
            <person name="Haridas S."/>
            <person name="Chen C."/>
            <person name="Bauer D."/>
            <person name="Andreopoulos W."/>
            <person name="Pangilinan J."/>
            <person name="LaButti K."/>
            <person name="Riley R."/>
            <person name="Lipzen A."/>
            <person name="Clum A."/>
            <person name="Drula E."/>
            <person name="Henrissat B."/>
            <person name="Kohler A."/>
            <person name="Grigoriev I.V."/>
            <person name="Martin F.M."/>
            <person name="Hacquard S."/>
        </authorList>
    </citation>
    <scope>NUCLEOTIDE SEQUENCE [LARGE SCALE GENOMIC DNA]</scope>
    <source>
        <strain evidence="2 3">MPI-SDFR-AT-0080</strain>
    </source>
</reference>
<name>A0ABQ8GBC9_9PEZI</name>
<dbReference type="EMBL" id="JAGTJR010000012">
    <property type="protein sequence ID" value="KAH7051023.1"/>
    <property type="molecule type" value="Genomic_DNA"/>
</dbReference>
<evidence type="ECO:0000313" key="2">
    <source>
        <dbReference type="EMBL" id="KAH7051023.1"/>
    </source>
</evidence>
<evidence type="ECO:0000313" key="3">
    <source>
        <dbReference type="Proteomes" id="UP000774617"/>
    </source>
</evidence>
<dbReference type="Proteomes" id="UP000774617">
    <property type="component" value="Unassembled WGS sequence"/>
</dbReference>
<evidence type="ECO:0008006" key="4">
    <source>
        <dbReference type="Google" id="ProtNLM"/>
    </source>
</evidence>
<protein>
    <recommendedName>
        <fullName evidence="4">Secreted protein</fullName>
    </recommendedName>
</protein>